<gene>
    <name evidence="3" type="ORF">HCN83_12725</name>
</gene>
<evidence type="ECO:0000313" key="3">
    <source>
        <dbReference type="EMBL" id="NJP38453.1"/>
    </source>
</evidence>
<proteinExistence type="predicted"/>
<evidence type="ECO:0000313" key="4">
    <source>
        <dbReference type="Proteomes" id="UP000752012"/>
    </source>
</evidence>
<keyword evidence="4" id="KW-1185">Reference proteome</keyword>
<evidence type="ECO:0000256" key="2">
    <source>
        <dbReference type="SAM" id="SignalP"/>
    </source>
</evidence>
<feature type="compositionally biased region" description="Polar residues" evidence="1">
    <location>
        <begin position="65"/>
        <end position="77"/>
    </location>
</feature>
<dbReference type="RefSeq" id="WP_168007947.1">
    <property type="nucleotide sequence ID" value="NZ_JAATHJ010000022.1"/>
</dbReference>
<keyword evidence="2" id="KW-0732">Signal</keyword>
<organism evidence="3 4">
    <name type="scientific">Alkalicoccus luteus</name>
    <dbReference type="NCBI Taxonomy" id="1237094"/>
    <lineage>
        <taxon>Bacteria</taxon>
        <taxon>Bacillati</taxon>
        <taxon>Bacillota</taxon>
        <taxon>Bacilli</taxon>
        <taxon>Bacillales</taxon>
        <taxon>Bacillaceae</taxon>
        <taxon>Alkalicoccus</taxon>
    </lineage>
</organism>
<sequence>MKKSLGLLSISVILLLVACGEENNVNETEASNNNDATNQIEDSPENNSNNGDNDEEVSNEHDNSNEAANDSADQNLNNEDEEVMEEVQEDGWETEVGETIENEGGTFTLHARQDDIDTIETGPVIMDILQVNTISGELTPDMAELMESDVIDYIQIDVEVQNSSDDDITFYVNQATISTDTGEQLESDWLMSDYLDSDMMANTNHSGSFFFILENSNAEDVNSVRMTWSAPIDEDWNELGEDIDIEISF</sequence>
<protein>
    <recommendedName>
        <fullName evidence="5">DUF4352 domain-containing protein</fullName>
    </recommendedName>
</protein>
<dbReference type="Proteomes" id="UP000752012">
    <property type="component" value="Unassembled WGS sequence"/>
</dbReference>
<reference evidence="3 4" key="1">
    <citation type="submission" date="2020-03" db="EMBL/GenBank/DDBJ databases">
        <title>Assessment of the enzymatic potential of alkaline-tolerant lipase obtained from Bacillus luteus H11 (technogenic soil) for the bioremediation of saline soils contaminated with petroleum substances.</title>
        <authorList>
            <person name="Kalwasinska A."/>
        </authorList>
    </citation>
    <scope>NUCLEOTIDE SEQUENCE [LARGE SCALE GENOMIC DNA]</scope>
    <source>
        <strain evidence="3 4">H11</strain>
    </source>
</reference>
<dbReference type="EMBL" id="JAATHJ010000022">
    <property type="protein sequence ID" value="NJP38453.1"/>
    <property type="molecule type" value="Genomic_DNA"/>
</dbReference>
<accession>A0A969TU86</accession>
<dbReference type="PROSITE" id="PS51257">
    <property type="entry name" value="PROKAR_LIPOPROTEIN"/>
    <property type="match status" value="1"/>
</dbReference>
<dbReference type="AlphaFoldDB" id="A0A969TU86"/>
<comment type="caution">
    <text evidence="3">The sequence shown here is derived from an EMBL/GenBank/DDBJ whole genome shotgun (WGS) entry which is preliminary data.</text>
</comment>
<feature type="region of interest" description="Disordered" evidence="1">
    <location>
        <begin position="26"/>
        <end position="93"/>
    </location>
</feature>
<evidence type="ECO:0000256" key="1">
    <source>
        <dbReference type="SAM" id="MobiDB-lite"/>
    </source>
</evidence>
<evidence type="ECO:0008006" key="5">
    <source>
        <dbReference type="Google" id="ProtNLM"/>
    </source>
</evidence>
<feature type="compositionally biased region" description="Acidic residues" evidence="1">
    <location>
        <begin position="78"/>
        <end position="93"/>
    </location>
</feature>
<feature type="signal peptide" evidence="2">
    <location>
        <begin position="1"/>
        <end position="18"/>
    </location>
</feature>
<feature type="chain" id="PRO_5038690582" description="DUF4352 domain-containing protein" evidence="2">
    <location>
        <begin position="19"/>
        <end position="249"/>
    </location>
</feature>
<name>A0A969TU86_9BACI</name>